<keyword evidence="4" id="KW-0378">Hydrolase</keyword>
<evidence type="ECO:0000259" key="7">
    <source>
        <dbReference type="Pfam" id="PF23764"/>
    </source>
</evidence>
<dbReference type="Gene3D" id="2.160.20.10">
    <property type="entry name" value="Single-stranded right-handed beta-helix, Pectin lyase-like"/>
    <property type="match status" value="3"/>
</dbReference>
<dbReference type="Pfam" id="PF13229">
    <property type="entry name" value="Beta_helix"/>
    <property type="match status" value="1"/>
</dbReference>
<evidence type="ECO:0000256" key="3">
    <source>
        <dbReference type="ARBA" id="ARBA00022737"/>
    </source>
</evidence>
<dbReference type="Proteomes" id="UP000824205">
    <property type="component" value="Unassembled WGS sequence"/>
</dbReference>
<dbReference type="InterPro" id="IPR056441">
    <property type="entry name" value="Beta-barrel_GLAA-B_II"/>
</dbReference>
<dbReference type="InterPro" id="IPR012334">
    <property type="entry name" value="Pectin_lyas_fold"/>
</dbReference>
<dbReference type="EMBL" id="DXGE01000034">
    <property type="protein sequence ID" value="HIW86374.1"/>
    <property type="molecule type" value="Genomic_DNA"/>
</dbReference>
<comment type="catalytic activity">
    <reaction evidence="1">
        <text>Hydrolysis of terminal, non-reducing alpha-D-galactose residues in alpha-D-galactosides, including galactose oligosaccharides, galactomannans and galactolipids.</text>
        <dbReference type="EC" id="3.2.1.22"/>
    </reaction>
</comment>
<evidence type="ECO:0000256" key="5">
    <source>
        <dbReference type="ARBA" id="ARBA00023295"/>
    </source>
</evidence>
<dbReference type="GO" id="GO:0004557">
    <property type="term" value="F:alpha-galactosidase activity"/>
    <property type="evidence" value="ECO:0007669"/>
    <property type="project" value="UniProtKB-EC"/>
</dbReference>
<feature type="domain" description="Right handed beta helix" evidence="6">
    <location>
        <begin position="405"/>
        <end position="525"/>
    </location>
</feature>
<evidence type="ECO:0000256" key="2">
    <source>
        <dbReference type="ARBA" id="ARBA00001271"/>
    </source>
</evidence>
<name>A0A9D1REG9_9FIRM</name>
<dbReference type="SUPFAM" id="SSF51126">
    <property type="entry name" value="Pectin lyase-like"/>
    <property type="match status" value="1"/>
</dbReference>
<dbReference type="InterPro" id="IPR006626">
    <property type="entry name" value="PbH1"/>
</dbReference>
<evidence type="ECO:0000256" key="4">
    <source>
        <dbReference type="ARBA" id="ARBA00022801"/>
    </source>
</evidence>
<evidence type="ECO:0000313" key="8">
    <source>
        <dbReference type="EMBL" id="HIW86374.1"/>
    </source>
</evidence>
<dbReference type="AlphaFoldDB" id="A0A9D1REG9"/>
<accession>A0A9D1REG9</accession>
<comment type="caution">
    <text evidence="8">The sequence shown here is derived from an EMBL/GenBank/DDBJ whole genome shotgun (WGS) entry which is preliminary data.</text>
</comment>
<gene>
    <name evidence="8" type="ORF">IAA48_07760</name>
</gene>
<proteinExistence type="predicted"/>
<dbReference type="InterPro" id="IPR011050">
    <property type="entry name" value="Pectin_lyase_fold/virulence"/>
</dbReference>
<evidence type="ECO:0000256" key="1">
    <source>
        <dbReference type="ARBA" id="ARBA00001255"/>
    </source>
</evidence>
<sequence>MKTLNACEFNIMPGSEISAALCDMLDKISRMDGEKTVVFEKGTYFINSESCKKYMLYITNTVGDDEFSAGETPHLNAVPFYFNGISDLTFDGNGSVFVIDGKVTNAAVEKCRNITLENMEFRHVHPDMHELKVVKVTPFFVDFEIDRDSLFAFTGNKLYFFGKDYRVAADKDAALAHWIGLVRKDTPDKIERVLHPLAGALKITELKNRRIRVYYLNTFRFKSADCFYIYDVRRQFAGIFINQSENVVLRNLKQRFNYSLALVLQDCENVEADHVTFAPEKDSARKMASVADFIQVCMCRGKISVTNSLFDGAGDDCINVHGVHFKIISVCENKIKVRFMHSQSHGYLPVHAGDEIAFIDPNTLLQTGKAKVLRSALLNEYEIELTLDSAAEAAVGKVIEDITACPDILFANNTLNRIITRACLFTTRGKVVVESNHFISNSMSGILLSDDAKSWYESGMCREVTIRNNTFDYCGKTPVLIKPENRVHGGTVHKNILIENNVFKKYKGYCVYAKSSENIVLKNNTYNSSKHIKTKNCNYVREID</sequence>
<feature type="domain" description="GLAA-B beta-barrel" evidence="7">
    <location>
        <begin position="334"/>
        <end position="391"/>
    </location>
</feature>
<evidence type="ECO:0000259" key="6">
    <source>
        <dbReference type="Pfam" id="PF13229"/>
    </source>
</evidence>
<keyword evidence="5" id="KW-0326">Glycosidase</keyword>
<dbReference type="Pfam" id="PF23764">
    <property type="entry name" value="Beta-barrel_GLAA-B_II"/>
    <property type="match status" value="1"/>
</dbReference>
<keyword evidence="3" id="KW-0677">Repeat</keyword>
<protein>
    <submittedName>
        <fullName evidence="8">Right-handed parallel beta-helix repeat-containing protein</fullName>
    </submittedName>
</protein>
<dbReference type="InterPro" id="IPR039448">
    <property type="entry name" value="Beta_helix"/>
</dbReference>
<reference evidence="8" key="1">
    <citation type="journal article" date="2021" name="PeerJ">
        <title>Extensive microbial diversity within the chicken gut microbiome revealed by metagenomics and culture.</title>
        <authorList>
            <person name="Gilroy R."/>
            <person name="Ravi A."/>
            <person name="Getino M."/>
            <person name="Pursley I."/>
            <person name="Horton D.L."/>
            <person name="Alikhan N.F."/>
            <person name="Baker D."/>
            <person name="Gharbi K."/>
            <person name="Hall N."/>
            <person name="Watson M."/>
            <person name="Adriaenssens E.M."/>
            <person name="Foster-Nyarko E."/>
            <person name="Jarju S."/>
            <person name="Secka A."/>
            <person name="Antonio M."/>
            <person name="Oren A."/>
            <person name="Chaudhuri R.R."/>
            <person name="La Ragione R."/>
            <person name="Hildebrand F."/>
            <person name="Pallen M.J."/>
        </authorList>
    </citation>
    <scope>NUCLEOTIDE SEQUENCE</scope>
    <source>
        <strain evidence="8">421</strain>
    </source>
</reference>
<reference evidence="8" key="2">
    <citation type="submission" date="2021-04" db="EMBL/GenBank/DDBJ databases">
        <authorList>
            <person name="Gilroy R."/>
        </authorList>
    </citation>
    <scope>NUCLEOTIDE SEQUENCE</scope>
    <source>
        <strain evidence="8">421</strain>
    </source>
</reference>
<evidence type="ECO:0000313" key="9">
    <source>
        <dbReference type="Proteomes" id="UP000824205"/>
    </source>
</evidence>
<organism evidence="8 9">
    <name type="scientific">Candidatus Eubacterium faecipullorum</name>
    <dbReference type="NCBI Taxonomy" id="2838571"/>
    <lineage>
        <taxon>Bacteria</taxon>
        <taxon>Bacillati</taxon>
        <taxon>Bacillota</taxon>
        <taxon>Clostridia</taxon>
        <taxon>Eubacteriales</taxon>
        <taxon>Eubacteriaceae</taxon>
        <taxon>Eubacterium</taxon>
    </lineage>
</organism>
<dbReference type="SMART" id="SM00710">
    <property type="entry name" value="PbH1"/>
    <property type="match status" value="5"/>
</dbReference>
<comment type="catalytic activity">
    <reaction evidence="2">
        <text>Hydrolysis of terminal, non-reducing branched (1-&gt;3)-alpha-D-galactosidic residues, producing free D-galactose.</text>
        <dbReference type="EC" id="3.2.1.n1"/>
    </reaction>
</comment>